<dbReference type="InterPro" id="IPR050223">
    <property type="entry name" value="D-isomer_2-hydroxyacid_DH"/>
</dbReference>
<dbReference type="Proteomes" id="UP000238169">
    <property type="component" value="Unassembled WGS sequence"/>
</dbReference>
<keyword evidence="9" id="KW-1185">Reference proteome</keyword>
<organism evidence="8 9">
    <name type="scientific">Caballeronia novacaledonica</name>
    <dbReference type="NCBI Taxonomy" id="1544861"/>
    <lineage>
        <taxon>Bacteria</taxon>
        <taxon>Pseudomonadati</taxon>
        <taxon>Pseudomonadota</taxon>
        <taxon>Betaproteobacteria</taxon>
        <taxon>Burkholderiales</taxon>
        <taxon>Burkholderiaceae</taxon>
        <taxon>Caballeronia</taxon>
    </lineage>
</organism>
<dbReference type="Gene3D" id="3.40.50.720">
    <property type="entry name" value="NAD(P)-binding Rossmann-like Domain"/>
    <property type="match status" value="2"/>
</dbReference>
<dbReference type="InterPro" id="IPR006139">
    <property type="entry name" value="D-isomer_2_OHA_DH_cat_dom"/>
</dbReference>
<dbReference type="Pfam" id="PF00389">
    <property type="entry name" value="2-Hacid_dh"/>
    <property type="match status" value="1"/>
</dbReference>
<dbReference type="GO" id="GO:0030267">
    <property type="term" value="F:glyoxylate reductase (NADPH) activity"/>
    <property type="evidence" value="ECO:0007669"/>
    <property type="project" value="TreeGrafter"/>
</dbReference>
<dbReference type="CDD" id="cd12156">
    <property type="entry name" value="HPPR"/>
    <property type="match status" value="1"/>
</dbReference>
<dbReference type="FunFam" id="3.40.50.720:FF:000213">
    <property type="entry name" value="Putative 2-hydroxyacid dehydrogenase"/>
    <property type="match status" value="1"/>
</dbReference>
<dbReference type="RefSeq" id="WP_106857194.1">
    <property type="nucleotide sequence ID" value="NZ_OGTP01000022.1"/>
</dbReference>
<feature type="region of interest" description="Disordered" evidence="5">
    <location>
        <begin position="314"/>
        <end position="335"/>
    </location>
</feature>
<evidence type="ECO:0000256" key="1">
    <source>
        <dbReference type="ARBA" id="ARBA00022857"/>
    </source>
</evidence>
<evidence type="ECO:0000256" key="5">
    <source>
        <dbReference type="SAM" id="MobiDB-lite"/>
    </source>
</evidence>
<dbReference type="Pfam" id="PF02826">
    <property type="entry name" value="2-Hacid_dh_C"/>
    <property type="match status" value="1"/>
</dbReference>
<dbReference type="PANTHER" id="PTHR10996">
    <property type="entry name" value="2-HYDROXYACID DEHYDROGENASE-RELATED"/>
    <property type="match status" value="1"/>
</dbReference>
<dbReference type="InterPro" id="IPR006140">
    <property type="entry name" value="D-isomer_DH_NAD-bd"/>
</dbReference>
<evidence type="ECO:0000259" key="7">
    <source>
        <dbReference type="Pfam" id="PF02826"/>
    </source>
</evidence>
<feature type="compositionally biased region" description="Basic and acidic residues" evidence="5">
    <location>
        <begin position="314"/>
        <end position="323"/>
    </location>
</feature>
<dbReference type="AlphaFoldDB" id="A0A2U3IBW1"/>
<dbReference type="GO" id="GO:0005829">
    <property type="term" value="C:cytosol"/>
    <property type="evidence" value="ECO:0007669"/>
    <property type="project" value="TreeGrafter"/>
</dbReference>
<comment type="similarity">
    <text evidence="4">Belongs to the D-isomer specific 2-hydroxyacid dehydrogenase family.</text>
</comment>
<dbReference type="SUPFAM" id="SSF51735">
    <property type="entry name" value="NAD(P)-binding Rossmann-fold domains"/>
    <property type="match status" value="1"/>
</dbReference>
<evidence type="ECO:0000256" key="4">
    <source>
        <dbReference type="RuleBase" id="RU003719"/>
    </source>
</evidence>
<dbReference type="GO" id="GO:0051287">
    <property type="term" value="F:NAD binding"/>
    <property type="evidence" value="ECO:0007669"/>
    <property type="project" value="InterPro"/>
</dbReference>
<dbReference type="EMBL" id="OGTP01000022">
    <property type="protein sequence ID" value="SPB17694.1"/>
    <property type="molecule type" value="Genomic_DNA"/>
</dbReference>
<protein>
    <submittedName>
        <fullName evidence="8">D-2-hydroxyacid dehydrogenase</fullName>
    </submittedName>
</protein>
<evidence type="ECO:0000313" key="8">
    <source>
        <dbReference type="EMBL" id="SPB17694.1"/>
    </source>
</evidence>
<feature type="domain" description="D-isomer specific 2-hydroxyacid dehydrogenase NAD-binding" evidence="7">
    <location>
        <begin position="109"/>
        <end position="281"/>
    </location>
</feature>
<evidence type="ECO:0000313" key="9">
    <source>
        <dbReference type="Proteomes" id="UP000238169"/>
    </source>
</evidence>
<keyword evidence="2 4" id="KW-0560">Oxidoreductase</keyword>
<proteinExistence type="inferred from homology"/>
<feature type="domain" description="D-isomer specific 2-hydroxyacid dehydrogenase catalytic" evidence="6">
    <location>
        <begin position="40"/>
        <end position="304"/>
    </location>
</feature>
<sequence>MTKPIILNAAELPEWTHAELRALFNVLDLPGEPGAAKAFLKEHGSKVRGIALRKTKIDAAFLDMLPALEIISSYSAGLDNVDIGATRARGIRIENTSHILAEDVSNAAVGLALALTRDFVNADAYVRSGQWPVQGHYRLGRSISRMRVGIVGLGTIGSAIAHRLLAFGSKLAYFGPNRKPVDMPYYDDVTRLARDCDMLILTCPLSRATHHLVDASVIDALGPDGFLVNIARGPVVDEQALVAALASDRLAGAALDVFEHEPHVPDALMRDRRLVLTPHIGSGTEETRRAMAENVVDALAGYFGIERVRTKAGMDAKSDESRRCTRNSRCSEPAM</sequence>
<evidence type="ECO:0000256" key="3">
    <source>
        <dbReference type="ARBA" id="ARBA00023027"/>
    </source>
</evidence>
<dbReference type="InterPro" id="IPR036291">
    <property type="entry name" value="NAD(P)-bd_dom_sf"/>
</dbReference>
<dbReference type="GO" id="GO:0016618">
    <property type="term" value="F:hydroxypyruvate reductase [NAD(P)H] activity"/>
    <property type="evidence" value="ECO:0007669"/>
    <property type="project" value="TreeGrafter"/>
</dbReference>
<reference evidence="9" key="1">
    <citation type="submission" date="2018-01" db="EMBL/GenBank/DDBJ databases">
        <authorList>
            <person name="Peeters C."/>
        </authorList>
    </citation>
    <scope>NUCLEOTIDE SEQUENCE [LARGE SCALE GENOMIC DNA]</scope>
</reference>
<evidence type="ECO:0000256" key="2">
    <source>
        <dbReference type="ARBA" id="ARBA00023002"/>
    </source>
</evidence>
<dbReference type="OrthoDB" id="9805416at2"/>
<evidence type="ECO:0000259" key="6">
    <source>
        <dbReference type="Pfam" id="PF00389"/>
    </source>
</evidence>
<dbReference type="SUPFAM" id="SSF52283">
    <property type="entry name" value="Formate/glycerate dehydrogenase catalytic domain-like"/>
    <property type="match status" value="1"/>
</dbReference>
<keyword evidence="3" id="KW-0520">NAD</keyword>
<gene>
    <name evidence="8" type="ORF">NOV72_04899</name>
</gene>
<keyword evidence="1" id="KW-0521">NADP</keyword>
<dbReference type="PANTHER" id="PTHR10996:SF178">
    <property type="entry name" value="2-HYDROXYACID DEHYDROGENASE YGL185C-RELATED"/>
    <property type="match status" value="1"/>
</dbReference>
<name>A0A2U3IBW1_9BURK</name>
<accession>A0A2U3IBW1</accession>